<dbReference type="KEGG" id="ehx:EMIHUDRAFT_437907"/>
<dbReference type="AlphaFoldDB" id="A0A0D3JAZ2"/>
<protein>
    <submittedName>
        <fullName evidence="2">Uncharacterized protein</fullName>
    </submittedName>
</protein>
<dbReference type="EnsemblProtists" id="EOD20677">
    <property type="protein sequence ID" value="EOD20677"/>
    <property type="gene ID" value="EMIHUDRAFT_444658"/>
</dbReference>
<accession>A0A0D3JAZ2</accession>
<proteinExistence type="predicted"/>
<evidence type="ECO:0000256" key="1">
    <source>
        <dbReference type="SAM" id="SignalP"/>
    </source>
</evidence>
<name>A0A0D3JAZ2_EMIH1</name>
<dbReference type="Proteomes" id="UP000013827">
    <property type="component" value="Unassembled WGS sequence"/>
</dbReference>
<keyword evidence="3" id="KW-1185">Reference proteome</keyword>
<evidence type="ECO:0000313" key="3">
    <source>
        <dbReference type="Proteomes" id="UP000013827"/>
    </source>
</evidence>
<dbReference type="PaxDb" id="2903-EOD10221"/>
<dbReference type="EnsemblProtists" id="EOD10221">
    <property type="protein sequence ID" value="EOD10221"/>
    <property type="gene ID" value="EMIHUDRAFT_437907"/>
</dbReference>
<sequence>MIFSKLMLIAVGAGVATALPVSPEAVAVCGEKRTAPEGTIPLPEIPELAWGLLEDSNPGAHPEEYQKICTDKDKYHLVKNAGRGGFSDFAVGQCNDPSGCPVYRVFDKAPDHGRRLEASACGHSWSPLQDLQGVNGAAKTLSKYLKDVGVCPYQYAAHPSDDPPEQASGGNKGGYLMKCTLRASHDFAFGQTQSADCLKEDGTPYTLEATAALQISPVDFSVLSDCSWCEMMDFDREAADAPNVLKCVDDAWTPIDCSSN</sequence>
<keyword evidence="1" id="KW-0732">Signal</keyword>
<dbReference type="KEGG" id="ehx:EMIHUDRAFT_444658"/>
<dbReference type="GeneID" id="17266221"/>
<dbReference type="HOGENOM" id="CLU_1071299_0_0_1"/>
<evidence type="ECO:0000313" key="2">
    <source>
        <dbReference type="EnsemblProtists" id="EOD20677"/>
    </source>
</evidence>
<dbReference type="GeneID" id="17256425"/>
<feature type="signal peptide" evidence="1">
    <location>
        <begin position="1"/>
        <end position="18"/>
    </location>
</feature>
<dbReference type="RefSeq" id="XP_005762650.1">
    <property type="nucleotide sequence ID" value="XM_005762593.1"/>
</dbReference>
<feature type="chain" id="PRO_5044053554" evidence="1">
    <location>
        <begin position="19"/>
        <end position="260"/>
    </location>
</feature>
<reference evidence="2" key="2">
    <citation type="submission" date="2024-10" db="UniProtKB">
        <authorList>
            <consortium name="EnsemblProtists"/>
        </authorList>
    </citation>
    <scope>IDENTIFICATION</scope>
</reference>
<reference evidence="3" key="1">
    <citation type="journal article" date="2013" name="Nature">
        <title>Pan genome of the phytoplankton Emiliania underpins its global distribution.</title>
        <authorList>
            <person name="Read B.A."/>
            <person name="Kegel J."/>
            <person name="Klute M.J."/>
            <person name="Kuo A."/>
            <person name="Lefebvre S.C."/>
            <person name="Maumus F."/>
            <person name="Mayer C."/>
            <person name="Miller J."/>
            <person name="Monier A."/>
            <person name="Salamov A."/>
            <person name="Young J."/>
            <person name="Aguilar M."/>
            <person name="Claverie J.M."/>
            <person name="Frickenhaus S."/>
            <person name="Gonzalez K."/>
            <person name="Herman E.K."/>
            <person name="Lin Y.C."/>
            <person name="Napier J."/>
            <person name="Ogata H."/>
            <person name="Sarno A.F."/>
            <person name="Shmutz J."/>
            <person name="Schroeder D."/>
            <person name="de Vargas C."/>
            <person name="Verret F."/>
            <person name="von Dassow P."/>
            <person name="Valentin K."/>
            <person name="Van de Peer Y."/>
            <person name="Wheeler G."/>
            <person name="Dacks J.B."/>
            <person name="Delwiche C.F."/>
            <person name="Dyhrman S.T."/>
            <person name="Glockner G."/>
            <person name="John U."/>
            <person name="Richards T."/>
            <person name="Worden A.Z."/>
            <person name="Zhang X."/>
            <person name="Grigoriev I.V."/>
            <person name="Allen A.E."/>
            <person name="Bidle K."/>
            <person name="Borodovsky M."/>
            <person name="Bowler C."/>
            <person name="Brownlee C."/>
            <person name="Cock J.M."/>
            <person name="Elias M."/>
            <person name="Gladyshev V.N."/>
            <person name="Groth M."/>
            <person name="Guda C."/>
            <person name="Hadaegh A."/>
            <person name="Iglesias-Rodriguez M.D."/>
            <person name="Jenkins J."/>
            <person name="Jones B.M."/>
            <person name="Lawson T."/>
            <person name="Leese F."/>
            <person name="Lindquist E."/>
            <person name="Lobanov A."/>
            <person name="Lomsadze A."/>
            <person name="Malik S.B."/>
            <person name="Marsh M.E."/>
            <person name="Mackinder L."/>
            <person name="Mock T."/>
            <person name="Mueller-Roeber B."/>
            <person name="Pagarete A."/>
            <person name="Parker M."/>
            <person name="Probert I."/>
            <person name="Quesneville H."/>
            <person name="Raines C."/>
            <person name="Rensing S.A."/>
            <person name="Riano-Pachon D.M."/>
            <person name="Richier S."/>
            <person name="Rokitta S."/>
            <person name="Shiraiwa Y."/>
            <person name="Soanes D.M."/>
            <person name="van der Giezen M."/>
            <person name="Wahlund T.M."/>
            <person name="Williams B."/>
            <person name="Wilson W."/>
            <person name="Wolfe G."/>
            <person name="Wurch L.L."/>
        </authorList>
    </citation>
    <scope>NUCLEOTIDE SEQUENCE</scope>
</reference>
<organism evidence="2 3">
    <name type="scientific">Emiliania huxleyi (strain CCMP1516)</name>
    <dbReference type="NCBI Taxonomy" id="280463"/>
    <lineage>
        <taxon>Eukaryota</taxon>
        <taxon>Haptista</taxon>
        <taxon>Haptophyta</taxon>
        <taxon>Prymnesiophyceae</taxon>
        <taxon>Isochrysidales</taxon>
        <taxon>Noelaerhabdaceae</taxon>
        <taxon>Emiliania</taxon>
    </lineage>
</organism>
<dbReference type="RefSeq" id="XP_005773106.1">
    <property type="nucleotide sequence ID" value="XM_005773049.1"/>
</dbReference>